<sequence>MKRIIVGQIMHESSSLSRTPTLESNFRQTLIWFEGKNVFDLSTIGMRDFLTGIMEKGQELQLDISPCFCTFASPSGKISAKCFDTLKQKFFSNIDESVPIDGFCLALHGAGVSEADPDVEGNLLEEIRHRYGSNLPIIVTLDPHANITSKMIQNADLLLPSKLYPHTDTYETGQKASCLMQQILTGDINPVMKVKKLPLLIPLNKGCTEEFPMEEVLKKCLECENTPGVLYCSFAQGFPYSDIEECGASVVVITDGDTELAETLSQQLADWIFQRRKDFISDGLTVQQGVDKAQELINKGAKLIVMNEISDNPGAGTPGDGTYLLRELLNRNLPGTCAGVLIDPETAALASKAGAGSYISLKLGGKTDEYHGKPIELENVYVKSICDGKYNLLSPMTHGQPVNYGTTVRLQKGNIDIIVGSQGFQTMDDGVFTLLGIDVRQYNIVAVKSAQHFKAYFKHLADHIISVDPPGISSGNLHQLPLKHIKHPIYPLDETEM</sequence>
<dbReference type="Pfam" id="PF07364">
    <property type="entry name" value="DUF1485"/>
    <property type="match status" value="1"/>
</dbReference>
<dbReference type="Proteomes" id="UP001305815">
    <property type="component" value="Chromosome"/>
</dbReference>
<gene>
    <name evidence="3" type="ORF">Lac1_08250</name>
</gene>
<evidence type="ECO:0000259" key="2">
    <source>
        <dbReference type="Pfam" id="PF07364"/>
    </source>
</evidence>
<evidence type="ECO:0000313" key="4">
    <source>
        <dbReference type="Proteomes" id="UP001305815"/>
    </source>
</evidence>
<name>A0ABN6YU79_9FIRM</name>
<keyword evidence="4" id="KW-1185">Reference proteome</keyword>
<dbReference type="EMBL" id="AP027742">
    <property type="protein sequence ID" value="BDZ76642.1"/>
    <property type="molecule type" value="Genomic_DNA"/>
</dbReference>
<evidence type="ECO:0000313" key="3">
    <source>
        <dbReference type="EMBL" id="BDZ76642.1"/>
    </source>
</evidence>
<feature type="domain" description="Microcystin LR degradation protein MlrC C-terminal" evidence="1">
    <location>
        <begin position="308"/>
        <end position="484"/>
    </location>
</feature>
<dbReference type="InterPro" id="IPR010799">
    <property type="entry name" value="MlrC_C"/>
</dbReference>
<dbReference type="InterPro" id="IPR015995">
    <property type="entry name" value="MlrC_N"/>
</dbReference>
<dbReference type="Pfam" id="PF07171">
    <property type="entry name" value="MlrC_C"/>
    <property type="match status" value="1"/>
</dbReference>
<organism evidence="3 4">
    <name type="scientific">Claveliimonas bilis</name>
    <dbReference type="NCBI Taxonomy" id="3028070"/>
    <lineage>
        <taxon>Bacteria</taxon>
        <taxon>Bacillati</taxon>
        <taxon>Bacillota</taxon>
        <taxon>Clostridia</taxon>
        <taxon>Lachnospirales</taxon>
        <taxon>Lachnospiraceae</taxon>
        <taxon>Claveliimonas</taxon>
    </lineage>
</organism>
<evidence type="ECO:0000259" key="1">
    <source>
        <dbReference type="Pfam" id="PF07171"/>
    </source>
</evidence>
<protein>
    <submittedName>
        <fullName evidence="3">Microcystinase C</fullName>
    </submittedName>
</protein>
<proteinExistence type="predicted"/>
<reference evidence="4" key="1">
    <citation type="journal article" date="2023" name="Int. J. Syst. Evol. Microbiol.">
        <title>Claveliimonas bilis gen. nov., sp. nov., deoxycholic acid-producing bacteria isolated from human faeces, and reclassification of Sellimonas monacensis Zenner et al. 2021 as Claveliimonas monacensis comb. nov.</title>
        <authorList>
            <person name="Hisatomi A."/>
            <person name="Kastawa N.W.E.P.G."/>
            <person name="Song I."/>
            <person name="Ohkuma M."/>
            <person name="Fukiya S."/>
            <person name="Sakamoto M."/>
        </authorList>
    </citation>
    <scope>NUCLEOTIDE SEQUENCE [LARGE SCALE GENOMIC DNA]</scope>
    <source>
        <strain evidence="4">12BBH14</strain>
    </source>
</reference>
<dbReference type="PIRSF" id="PIRSF012702">
    <property type="entry name" value="UCP012702"/>
    <property type="match status" value="1"/>
</dbReference>
<dbReference type="RefSeq" id="WP_230106953.1">
    <property type="nucleotide sequence ID" value="NZ_AP024845.1"/>
</dbReference>
<feature type="domain" description="Microcystin LR degradation protein MlrC N-terminal" evidence="2">
    <location>
        <begin position="3"/>
        <end position="293"/>
    </location>
</feature>
<dbReference type="InterPro" id="IPR009197">
    <property type="entry name" value="MlrC"/>
</dbReference>
<accession>A0ABN6YU79</accession>